<dbReference type="STRING" id="1344418.A0A1D2VSE1"/>
<evidence type="ECO:0000256" key="2">
    <source>
        <dbReference type="ARBA" id="ARBA00005587"/>
    </source>
</evidence>
<dbReference type="InterPro" id="IPR000791">
    <property type="entry name" value="Gpr1/Fun34/SatP-like"/>
</dbReference>
<feature type="transmembrane region" description="Helical" evidence="6">
    <location>
        <begin position="212"/>
        <end position="234"/>
    </location>
</feature>
<feature type="transmembrane region" description="Helical" evidence="6">
    <location>
        <begin position="163"/>
        <end position="180"/>
    </location>
</feature>
<evidence type="ECO:0000313" key="8">
    <source>
        <dbReference type="Proteomes" id="UP000095038"/>
    </source>
</evidence>
<organism evidence="7 8">
    <name type="scientific">Ascoidea rubescens DSM 1968</name>
    <dbReference type="NCBI Taxonomy" id="1344418"/>
    <lineage>
        <taxon>Eukaryota</taxon>
        <taxon>Fungi</taxon>
        <taxon>Dikarya</taxon>
        <taxon>Ascomycota</taxon>
        <taxon>Saccharomycotina</taxon>
        <taxon>Saccharomycetes</taxon>
        <taxon>Ascoideaceae</taxon>
        <taxon>Ascoidea</taxon>
    </lineage>
</organism>
<feature type="transmembrane region" description="Helical" evidence="6">
    <location>
        <begin position="187"/>
        <end position="206"/>
    </location>
</feature>
<evidence type="ECO:0000256" key="6">
    <source>
        <dbReference type="SAM" id="Phobius"/>
    </source>
</evidence>
<keyword evidence="8" id="KW-1185">Reference proteome</keyword>
<gene>
    <name evidence="7" type="ORF">ASCRUDRAFT_74111</name>
</gene>
<dbReference type="EMBL" id="KV454475">
    <property type="protein sequence ID" value="ODV64498.1"/>
    <property type="molecule type" value="Genomic_DNA"/>
</dbReference>
<dbReference type="Pfam" id="PF01184">
    <property type="entry name" value="Gpr1_Fun34_YaaH"/>
    <property type="match status" value="1"/>
</dbReference>
<evidence type="ECO:0000256" key="3">
    <source>
        <dbReference type="ARBA" id="ARBA00022692"/>
    </source>
</evidence>
<feature type="transmembrane region" description="Helical" evidence="6">
    <location>
        <begin position="124"/>
        <end position="143"/>
    </location>
</feature>
<dbReference type="AlphaFoldDB" id="A0A1D2VSE1"/>
<proteinExistence type="inferred from homology"/>
<dbReference type="RefSeq" id="XP_020050805.1">
    <property type="nucleotide sequence ID" value="XM_020192563.1"/>
</dbReference>
<dbReference type="Proteomes" id="UP000095038">
    <property type="component" value="Unassembled WGS sequence"/>
</dbReference>
<dbReference type="OrthoDB" id="3648309at2759"/>
<reference evidence="8" key="1">
    <citation type="submission" date="2016-05" db="EMBL/GenBank/DDBJ databases">
        <title>Comparative genomics of biotechnologically important yeasts.</title>
        <authorList>
            <consortium name="DOE Joint Genome Institute"/>
            <person name="Riley R."/>
            <person name="Haridas S."/>
            <person name="Wolfe K.H."/>
            <person name="Lopes M.R."/>
            <person name="Hittinger C.T."/>
            <person name="Goker M."/>
            <person name="Salamov A."/>
            <person name="Wisecaver J."/>
            <person name="Long T.M."/>
            <person name="Aerts A.L."/>
            <person name="Barry K."/>
            <person name="Choi C."/>
            <person name="Clum A."/>
            <person name="Coughlan A.Y."/>
            <person name="Deshpande S."/>
            <person name="Douglass A.P."/>
            <person name="Hanson S.J."/>
            <person name="Klenk H.-P."/>
            <person name="Labutti K."/>
            <person name="Lapidus A."/>
            <person name="Lindquist E."/>
            <person name="Lipzen A."/>
            <person name="Meier-Kolthoff J.P."/>
            <person name="Ohm R.A."/>
            <person name="Otillar R.P."/>
            <person name="Pangilinan J."/>
            <person name="Peng Y."/>
            <person name="Rokas A."/>
            <person name="Rosa C.A."/>
            <person name="Scheuner C."/>
            <person name="Sibirny A.A."/>
            <person name="Slot J.C."/>
            <person name="Stielow J.B."/>
            <person name="Sun H."/>
            <person name="Kurtzman C.P."/>
            <person name="Blackwell M."/>
            <person name="Grigoriev I.V."/>
            <person name="Jeffries T.W."/>
        </authorList>
    </citation>
    <scope>NUCLEOTIDE SEQUENCE [LARGE SCALE GENOMIC DNA]</scope>
    <source>
        <strain evidence="8">DSM 1968</strain>
    </source>
</reference>
<comment type="similarity">
    <text evidence="2">Belongs to the acetate uptake transporter (AceTr) (TC 2.A.96) family.</text>
</comment>
<evidence type="ECO:0000256" key="5">
    <source>
        <dbReference type="ARBA" id="ARBA00023136"/>
    </source>
</evidence>
<name>A0A1D2VSE1_9ASCO</name>
<evidence type="ECO:0000256" key="1">
    <source>
        <dbReference type="ARBA" id="ARBA00004141"/>
    </source>
</evidence>
<protein>
    <submittedName>
        <fullName evidence="7">Uncharacterized protein</fullName>
    </submittedName>
</protein>
<dbReference type="GO" id="GO:0015123">
    <property type="term" value="F:acetate transmembrane transporter activity"/>
    <property type="evidence" value="ECO:0007669"/>
    <property type="project" value="TreeGrafter"/>
</dbReference>
<keyword evidence="3 6" id="KW-0812">Transmembrane</keyword>
<dbReference type="PANTHER" id="PTHR31123:SF3">
    <property type="entry name" value="AMMONIA TRANSPORT OUTWARD PROTEIN 3"/>
    <property type="match status" value="1"/>
</dbReference>
<dbReference type="InParanoid" id="A0A1D2VSE1"/>
<evidence type="ECO:0000256" key="4">
    <source>
        <dbReference type="ARBA" id="ARBA00022989"/>
    </source>
</evidence>
<accession>A0A1D2VSE1</accession>
<feature type="transmembrane region" description="Helical" evidence="6">
    <location>
        <begin position="96"/>
        <end position="117"/>
    </location>
</feature>
<feature type="transmembrane region" description="Helical" evidence="6">
    <location>
        <begin position="70"/>
        <end position="90"/>
    </location>
</feature>
<keyword evidence="4 6" id="KW-1133">Transmembrane helix</keyword>
<dbReference type="InterPro" id="IPR051633">
    <property type="entry name" value="AceTr"/>
</dbReference>
<dbReference type="PANTHER" id="PTHR31123">
    <property type="entry name" value="ACCUMULATION OF DYADS PROTEIN 2-RELATED"/>
    <property type="match status" value="1"/>
</dbReference>
<keyword evidence="5 6" id="KW-0472">Membrane</keyword>
<dbReference type="GO" id="GO:0005886">
    <property type="term" value="C:plasma membrane"/>
    <property type="evidence" value="ECO:0007669"/>
    <property type="project" value="TreeGrafter"/>
</dbReference>
<sequence>MGADKYNNHSDSDSEHEDYDNFVYVGNTKVNKDDLIKTLCLSKTMTNTPNNSNQQVNEPKQFRQFANPGPLGLTGFALTTFVFSLAQARFLGVSNVSIASGVAFFYGGFIQFVAGIFQFINGNTFGTTAFGSYGGFWMAWGAVHTPAFGMKSQYEDETQWDNAVGFFNLSWAIFTFIISICTMKDTVAFCALLWISGVGFLLNAIAKFTQSLTVARIGGCWGIAIALLAWFIAFTELATPENSYIVIKSPMMPRFGAEKAKQQDLEKQN</sequence>
<evidence type="ECO:0000313" key="7">
    <source>
        <dbReference type="EMBL" id="ODV64498.1"/>
    </source>
</evidence>
<dbReference type="GeneID" id="30966199"/>
<dbReference type="NCBIfam" id="NF038013">
    <property type="entry name" value="AceTr_1"/>
    <property type="match status" value="1"/>
</dbReference>
<comment type="subcellular location">
    <subcellularLocation>
        <location evidence="1">Membrane</location>
        <topology evidence="1">Multi-pass membrane protein</topology>
    </subcellularLocation>
</comment>